<accession>A0AAD5VWK1</accession>
<dbReference type="EMBL" id="JANIEX010000423">
    <property type="protein sequence ID" value="KAJ3567289.1"/>
    <property type="molecule type" value="Genomic_DNA"/>
</dbReference>
<reference evidence="3" key="1">
    <citation type="submission" date="2022-07" db="EMBL/GenBank/DDBJ databases">
        <title>Genome Sequence of Leucocoprinus birnbaumii.</title>
        <authorList>
            <person name="Buettner E."/>
        </authorList>
    </citation>
    <scope>NUCLEOTIDE SEQUENCE</scope>
    <source>
        <strain evidence="3">VT141</strain>
    </source>
</reference>
<comment type="caution">
    <text evidence="3">The sequence shown here is derived from an EMBL/GenBank/DDBJ whole genome shotgun (WGS) entry which is preliminary data.</text>
</comment>
<keyword evidence="2" id="KW-1133">Transmembrane helix</keyword>
<protein>
    <submittedName>
        <fullName evidence="3">Uncharacterized protein</fullName>
    </submittedName>
</protein>
<gene>
    <name evidence="3" type="ORF">NP233_g6455</name>
</gene>
<keyword evidence="4" id="KW-1185">Reference proteome</keyword>
<feature type="transmembrane region" description="Helical" evidence="2">
    <location>
        <begin position="323"/>
        <end position="346"/>
    </location>
</feature>
<keyword evidence="2" id="KW-0472">Membrane</keyword>
<proteinExistence type="predicted"/>
<organism evidence="3 4">
    <name type="scientific">Leucocoprinus birnbaumii</name>
    <dbReference type="NCBI Taxonomy" id="56174"/>
    <lineage>
        <taxon>Eukaryota</taxon>
        <taxon>Fungi</taxon>
        <taxon>Dikarya</taxon>
        <taxon>Basidiomycota</taxon>
        <taxon>Agaricomycotina</taxon>
        <taxon>Agaricomycetes</taxon>
        <taxon>Agaricomycetidae</taxon>
        <taxon>Agaricales</taxon>
        <taxon>Agaricineae</taxon>
        <taxon>Agaricaceae</taxon>
        <taxon>Leucocoprinus</taxon>
    </lineage>
</organism>
<evidence type="ECO:0000313" key="3">
    <source>
        <dbReference type="EMBL" id="KAJ3567289.1"/>
    </source>
</evidence>
<feature type="region of interest" description="Disordered" evidence="1">
    <location>
        <begin position="288"/>
        <end position="319"/>
    </location>
</feature>
<evidence type="ECO:0000256" key="1">
    <source>
        <dbReference type="SAM" id="MobiDB-lite"/>
    </source>
</evidence>
<feature type="region of interest" description="Disordered" evidence="1">
    <location>
        <begin position="353"/>
        <end position="408"/>
    </location>
</feature>
<dbReference type="AlphaFoldDB" id="A0AAD5VWK1"/>
<dbReference type="Gene3D" id="2.60.120.260">
    <property type="entry name" value="Galactose-binding domain-like"/>
    <property type="match status" value="2"/>
</dbReference>
<keyword evidence="2" id="KW-0812">Transmembrane</keyword>
<sequence>MASSRRVVVDDTDDSIVYIGAWFLDASGSQDNVGNFGPPYMGTLHGISTIGSVLFNFSGTDIAVWGTNNEANLNENPDPDWECFVDGNSIGRDSPFRFPENNWRFCEKSGLPDGSHTLRIDVKVQNPSQTFWLDSIRYAPSPTAPLSNTTIFIDNTDPAVQFDPLWKSLGHTANVTSRHGSTANVTFMGTSISWYAFIPTELPHDESQGSWSIDGGAPNKFLLKGISDQQSSSLFNQLYFTTPELSDGQHTLTVTFLGNRQTTPLCLDYLYVRNGHFGTSTHALGTSTTMSVPSSLPTITQNSGISNPGFPSSSESTSRGAPAGAIVGGVIGGLVLLICTAAGLLFRRRRQQTNKQRKKELLNTTPTQFPLYYPETHGGISGSTAMPRPDSPSSSPPSPLNSLTSPAYMESESGLPWRTLYENEKGGYGIYHDY</sequence>
<evidence type="ECO:0000313" key="4">
    <source>
        <dbReference type="Proteomes" id="UP001213000"/>
    </source>
</evidence>
<evidence type="ECO:0000256" key="2">
    <source>
        <dbReference type="SAM" id="Phobius"/>
    </source>
</evidence>
<dbReference type="Proteomes" id="UP001213000">
    <property type="component" value="Unassembled WGS sequence"/>
</dbReference>
<name>A0AAD5VWK1_9AGAR</name>